<dbReference type="SUPFAM" id="SSF54909">
    <property type="entry name" value="Dimeric alpha+beta barrel"/>
    <property type="match status" value="1"/>
</dbReference>
<dbReference type="InterPro" id="IPR025444">
    <property type="entry name" value="Monooxy_af470"/>
</dbReference>
<accession>A0ABR0JQN8</accession>
<dbReference type="InterPro" id="IPR011008">
    <property type="entry name" value="Dimeric_a/b-barrel"/>
</dbReference>
<reference evidence="2 3" key="1">
    <citation type="submission" date="2023-08" db="EMBL/GenBank/DDBJ databases">
        <title>Black Yeasts Isolated from many extreme environments.</title>
        <authorList>
            <person name="Coleine C."/>
            <person name="Stajich J.E."/>
            <person name="Selbmann L."/>
        </authorList>
    </citation>
    <scope>NUCLEOTIDE SEQUENCE [LARGE SCALE GENOMIC DNA]</scope>
    <source>
        <strain evidence="2 3">CCFEE 6328</strain>
    </source>
</reference>
<evidence type="ECO:0000313" key="3">
    <source>
        <dbReference type="Proteomes" id="UP001345691"/>
    </source>
</evidence>
<proteinExistence type="predicted"/>
<keyword evidence="3" id="KW-1185">Reference proteome</keyword>
<organism evidence="2 3">
    <name type="scientific">Exophiala sideris</name>
    <dbReference type="NCBI Taxonomy" id="1016849"/>
    <lineage>
        <taxon>Eukaryota</taxon>
        <taxon>Fungi</taxon>
        <taxon>Dikarya</taxon>
        <taxon>Ascomycota</taxon>
        <taxon>Pezizomycotina</taxon>
        <taxon>Eurotiomycetes</taxon>
        <taxon>Chaetothyriomycetidae</taxon>
        <taxon>Chaetothyriales</taxon>
        <taxon>Herpotrichiellaceae</taxon>
        <taxon>Exophiala</taxon>
    </lineage>
</organism>
<name>A0ABR0JQN8_9EURO</name>
<gene>
    <name evidence="2" type="ORF">LTR69_001610</name>
</gene>
<keyword evidence="1" id="KW-1133">Transmembrane helix</keyword>
<dbReference type="Pfam" id="PF13826">
    <property type="entry name" value="Monooxy_af470-like"/>
    <property type="match status" value="1"/>
</dbReference>
<evidence type="ECO:0000256" key="1">
    <source>
        <dbReference type="SAM" id="Phobius"/>
    </source>
</evidence>
<protein>
    <recommendedName>
        <fullName evidence="4">ABM domain-containing protein</fullName>
    </recommendedName>
</protein>
<feature type="transmembrane region" description="Helical" evidence="1">
    <location>
        <begin position="37"/>
        <end position="55"/>
    </location>
</feature>
<comment type="caution">
    <text evidence="2">The sequence shown here is derived from an EMBL/GenBank/DDBJ whole genome shotgun (WGS) entry which is preliminary data.</text>
</comment>
<dbReference type="EMBL" id="JAVRRF010000002">
    <property type="protein sequence ID" value="KAK5067621.1"/>
    <property type="molecule type" value="Genomic_DNA"/>
</dbReference>
<keyword evidence="1" id="KW-0472">Membrane</keyword>
<dbReference type="Proteomes" id="UP001345691">
    <property type="component" value="Unassembled WGS sequence"/>
</dbReference>
<evidence type="ECO:0008006" key="4">
    <source>
        <dbReference type="Google" id="ProtNLM"/>
    </source>
</evidence>
<evidence type="ECO:0000313" key="2">
    <source>
        <dbReference type="EMBL" id="KAK5067621.1"/>
    </source>
</evidence>
<sequence>MAFRSYLPPSTEKPRAQVNRLKPSQQLVNALRQHFSLSTWLLVGALLQSLVLFIIPRFYAMLPAILILGARLADSLAITCGWKKNHYLDEAILHRVSPQIPDEDGNFHQEPAEEKVVAFMLGAKVNQPLGLFAPNVKQVGDGLQEMFKDLEANAPENGFLGASVWNSTDKNGATELLYPSYWRSTKDLHDFAYGPVHMKTWDWWNKTIKQNDHIGILHEIFEVDRKSWEAIYVNFQPTLLGATTYLRKGDKMIGGTVDDQWVSPLVDARSGKLRSSAGRLGRDPNELYDKHTLAPGGSYE</sequence>
<keyword evidence="1" id="KW-0812">Transmembrane</keyword>